<evidence type="ECO:0000256" key="3">
    <source>
        <dbReference type="ARBA" id="ARBA00022741"/>
    </source>
</evidence>
<evidence type="ECO:0000256" key="4">
    <source>
        <dbReference type="ARBA" id="ARBA00022840"/>
    </source>
</evidence>
<dbReference type="CDD" id="cd03220">
    <property type="entry name" value="ABC_KpsT_Wzt"/>
    <property type="match status" value="1"/>
</dbReference>
<dbReference type="InterPro" id="IPR015860">
    <property type="entry name" value="ABC_transpr_TagH-like"/>
</dbReference>
<dbReference type="PANTHER" id="PTHR46743">
    <property type="entry name" value="TEICHOIC ACIDS EXPORT ATP-BINDING PROTEIN TAGH"/>
    <property type="match status" value="1"/>
</dbReference>
<comment type="similarity">
    <text evidence="1">Belongs to the ABC transporter superfamily.</text>
</comment>
<dbReference type="SUPFAM" id="SSF52540">
    <property type="entry name" value="P-loop containing nucleoside triphosphate hydrolases"/>
    <property type="match status" value="1"/>
</dbReference>
<name>A0A0G0W9E1_UNCC2</name>
<dbReference type="PATRIC" id="fig|1618344.3.peg.4"/>
<gene>
    <name evidence="6" type="ORF">UU65_C0001G0004</name>
</gene>
<organism evidence="6 7">
    <name type="scientific">candidate division CPR2 bacterium GW2011_GWC1_41_48</name>
    <dbReference type="NCBI Taxonomy" id="1618344"/>
    <lineage>
        <taxon>Bacteria</taxon>
        <taxon>Bacteria division CPR2</taxon>
    </lineage>
</organism>
<dbReference type="InterPro" id="IPR029439">
    <property type="entry name" value="Wzt_C"/>
</dbReference>
<keyword evidence="3" id="KW-0547">Nucleotide-binding</keyword>
<dbReference type="GO" id="GO:0016887">
    <property type="term" value="F:ATP hydrolysis activity"/>
    <property type="evidence" value="ECO:0007669"/>
    <property type="project" value="InterPro"/>
</dbReference>
<dbReference type="GO" id="GO:0005524">
    <property type="term" value="F:ATP binding"/>
    <property type="evidence" value="ECO:0007669"/>
    <property type="project" value="UniProtKB-KW"/>
</dbReference>
<reference evidence="6 7" key="1">
    <citation type="journal article" date="2015" name="Nature">
        <title>rRNA introns, odd ribosomes, and small enigmatic genomes across a large radiation of phyla.</title>
        <authorList>
            <person name="Brown C.T."/>
            <person name="Hug L.A."/>
            <person name="Thomas B.C."/>
            <person name="Sharon I."/>
            <person name="Castelle C.J."/>
            <person name="Singh A."/>
            <person name="Wilkins M.J."/>
            <person name="Williams K.H."/>
            <person name="Banfield J.F."/>
        </authorList>
    </citation>
    <scope>NUCLEOTIDE SEQUENCE [LARGE SCALE GENOMIC DNA]</scope>
</reference>
<dbReference type="Pfam" id="PF14524">
    <property type="entry name" value="Wzt_C"/>
    <property type="match status" value="1"/>
</dbReference>
<dbReference type="CDD" id="cd10147">
    <property type="entry name" value="Wzt_C-like"/>
    <property type="match status" value="1"/>
</dbReference>
<dbReference type="GO" id="GO:0140359">
    <property type="term" value="F:ABC-type transporter activity"/>
    <property type="evidence" value="ECO:0007669"/>
    <property type="project" value="InterPro"/>
</dbReference>
<keyword evidence="4" id="KW-0067">ATP-binding</keyword>
<dbReference type="InterPro" id="IPR027417">
    <property type="entry name" value="P-loop_NTPase"/>
</dbReference>
<dbReference type="InterPro" id="IPR003593">
    <property type="entry name" value="AAA+_ATPase"/>
</dbReference>
<dbReference type="SMART" id="SM00382">
    <property type="entry name" value="AAA"/>
    <property type="match status" value="1"/>
</dbReference>
<dbReference type="InterPro" id="IPR017871">
    <property type="entry name" value="ABC_transporter-like_CS"/>
</dbReference>
<dbReference type="PROSITE" id="PS00211">
    <property type="entry name" value="ABC_TRANSPORTER_1"/>
    <property type="match status" value="1"/>
</dbReference>
<comment type="caution">
    <text evidence="6">The sequence shown here is derived from an EMBL/GenBank/DDBJ whole genome shotgun (WGS) entry which is preliminary data.</text>
</comment>
<keyword evidence="2" id="KW-0813">Transport</keyword>
<dbReference type="Gene3D" id="3.40.50.300">
    <property type="entry name" value="P-loop containing nucleotide triphosphate hydrolases"/>
    <property type="match status" value="1"/>
</dbReference>
<evidence type="ECO:0000313" key="6">
    <source>
        <dbReference type="EMBL" id="KKS09599.1"/>
    </source>
</evidence>
<dbReference type="Gene3D" id="2.70.50.60">
    <property type="entry name" value="abc- transporter (atp binding component) like domain"/>
    <property type="match status" value="1"/>
</dbReference>
<evidence type="ECO:0000313" key="7">
    <source>
        <dbReference type="Proteomes" id="UP000033869"/>
    </source>
</evidence>
<dbReference type="PANTHER" id="PTHR46743:SF2">
    <property type="entry name" value="TEICHOIC ACIDS EXPORT ATP-BINDING PROTEIN TAGH"/>
    <property type="match status" value="1"/>
</dbReference>
<dbReference type="PROSITE" id="PS50893">
    <property type="entry name" value="ABC_TRANSPORTER_2"/>
    <property type="match status" value="1"/>
</dbReference>
<dbReference type="Pfam" id="PF00005">
    <property type="entry name" value="ABC_tran"/>
    <property type="match status" value="1"/>
</dbReference>
<feature type="domain" description="ABC transporter" evidence="5">
    <location>
        <begin position="7"/>
        <end position="249"/>
    </location>
</feature>
<dbReference type="AlphaFoldDB" id="A0A0G0W9E1"/>
<dbReference type="InterPro" id="IPR050683">
    <property type="entry name" value="Bact_Polysacc_Export_ATP-bd"/>
</dbReference>
<evidence type="ECO:0000259" key="5">
    <source>
        <dbReference type="PROSITE" id="PS50893"/>
    </source>
</evidence>
<dbReference type="InterPro" id="IPR003439">
    <property type="entry name" value="ABC_transporter-like_ATP-bd"/>
</dbReference>
<protein>
    <submittedName>
        <fullName evidence="6">ABC transporter-related protein</fullName>
    </submittedName>
</protein>
<proteinExistence type="inferred from homology"/>
<evidence type="ECO:0000256" key="1">
    <source>
        <dbReference type="ARBA" id="ARBA00005417"/>
    </source>
</evidence>
<accession>A0A0G0W9E1</accession>
<sequence>MMDDIAIKVNRVSKTFKIPHEKNSTLKQAALGVFRSKTYEEFNALKKISFDVKKGEFFGIIGRNGGGKSTILKMLAGIYVPDSGQIKVSGKLSPFLELGVGFNPELTARDNIFLGGVILGLTKKEVREKFDKIVEFSELREFIDMKLKNFSSGMQVRLAFSLAINVHAEILLMDEVLAVGDENFQKKCLEEFKKYKEDGKTVVLVSHDIGVIEKYCDRAMLLRNGEIQKIGKANDVVKEYQIQNTLDNLEEGDEISEPNTKEVKAKIAEVTNVEFFNDKGSKVSEINTGDNINIRVHFKLNQAIENLNFGLAIFSDNEEYYYGINSITDKINVKKYLDKNYFDVKFLSLPFNSSNYYVKVGIFGENDKIVYDFIDSLNTFKVKSLKQNAGLIDISYEWE</sequence>
<dbReference type="EMBL" id="LCBL01000001">
    <property type="protein sequence ID" value="KKS09599.1"/>
    <property type="molecule type" value="Genomic_DNA"/>
</dbReference>
<evidence type="ECO:0000256" key="2">
    <source>
        <dbReference type="ARBA" id="ARBA00022448"/>
    </source>
</evidence>
<dbReference type="Proteomes" id="UP000033869">
    <property type="component" value="Unassembled WGS sequence"/>
</dbReference>
<dbReference type="GO" id="GO:0016020">
    <property type="term" value="C:membrane"/>
    <property type="evidence" value="ECO:0007669"/>
    <property type="project" value="InterPro"/>
</dbReference>